<evidence type="ECO:0000256" key="1">
    <source>
        <dbReference type="ARBA" id="ARBA00005417"/>
    </source>
</evidence>
<dbReference type="GO" id="GO:0005524">
    <property type="term" value="F:ATP binding"/>
    <property type="evidence" value="ECO:0007669"/>
    <property type="project" value="UniProtKB-KW"/>
</dbReference>
<dbReference type="Gene3D" id="3.40.50.300">
    <property type="entry name" value="P-loop containing nucleotide triphosphate hydrolases"/>
    <property type="match status" value="1"/>
</dbReference>
<dbReference type="Proteomes" id="UP000318405">
    <property type="component" value="Unassembled WGS sequence"/>
</dbReference>
<dbReference type="CDD" id="cd03293">
    <property type="entry name" value="ABC_NrtD_SsuB_transporters"/>
    <property type="match status" value="1"/>
</dbReference>
<protein>
    <submittedName>
        <fullName evidence="8">ABC transporter ATP-binding protein</fullName>
    </submittedName>
</protein>
<evidence type="ECO:0000256" key="5">
    <source>
        <dbReference type="ARBA" id="ARBA00022840"/>
    </source>
</evidence>
<dbReference type="EMBL" id="VLTJ01000039">
    <property type="protein sequence ID" value="TSH90097.1"/>
    <property type="molecule type" value="Genomic_DNA"/>
</dbReference>
<dbReference type="AlphaFoldDB" id="A0A556AB52"/>
<dbReference type="PANTHER" id="PTHR42788:SF13">
    <property type="entry name" value="ALIPHATIC SULFONATES IMPORT ATP-BINDING PROTEIN SSUB"/>
    <property type="match status" value="1"/>
</dbReference>
<organism evidence="8 9">
    <name type="scientific">Verticiella sediminum</name>
    <dbReference type="NCBI Taxonomy" id="1247510"/>
    <lineage>
        <taxon>Bacteria</taxon>
        <taxon>Pseudomonadati</taxon>
        <taxon>Pseudomonadota</taxon>
        <taxon>Betaproteobacteria</taxon>
        <taxon>Burkholderiales</taxon>
        <taxon>Alcaligenaceae</taxon>
        <taxon>Verticiella</taxon>
    </lineage>
</organism>
<keyword evidence="4" id="KW-0547">Nucleotide-binding</keyword>
<evidence type="ECO:0000313" key="9">
    <source>
        <dbReference type="Proteomes" id="UP000318405"/>
    </source>
</evidence>
<feature type="domain" description="ABC transporter" evidence="7">
    <location>
        <begin position="62"/>
        <end position="292"/>
    </location>
</feature>
<dbReference type="Pfam" id="PF00005">
    <property type="entry name" value="ABC_tran"/>
    <property type="match status" value="1"/>
</dbReference>
<proteinExistence type="inferred from homology"/>
<comment type="caution">
    <text evidence="8">The sequence shown here is derived from an EMBL/GenBank/DDBJ whole genome shotgun (WGS) entry which is preliminary data.</text>
</comment>
<dbReference type="InterPro" id="IPR017871">
    <property type="entry name" value="ABC_transporter-like_CS"/>
</dbReference>
<dbReference type="SMART" id="SM00382">
    <property type="entry name" value="AAA"/>
    <property type="match status" value="1"/>
</dbReference>
<keyword evidence="2" id="KW-0813">Transport</keyword>
<comment type="similarity">
    <text evidence="1">Belongs to the ABC transporter superfamily.</text>
</comment>
<dbReference type="PROSITE" id="PS00211">
    <property type="entry name" value="ABC_TRANSPORTER_1"/>
    <property type="match status" value="1"/>
</dbReference>
<evidence type="ECO:0000256" key="6">
    <source>
        <dbReference type="SAM" id="MobiDB-lite"/>
    </source>
</evidence>
<keyword evidence="5 8" id="KW-0067">ATP-binding</keyword>
<evidence type="ECO:0000259" key="7">
    <source>
        <dbReference type="PROSITE" id="PS50893"/>
    </source>
</evidence>
<dbReference type="InterPro" id="IPR003593">
    <property type="entry name" value="AAA+_ATPase"/>
</dbReference>
<dbReference type="OrthoDB" id="9783039at2"/>
<sequence>MAPRTRCATTPSSGPRARACSRRPARWSRPTRRSTPTPSGRPPLPESKSVPGTPVSAASAIVRFDDVVKRFSTSSGVTTALQGINLAIDRGEFVAIIGPSGCGKSTLLRLLCGLEQPTEGRIEWPGRKGADPVRFGVAFQEHRLLPWLSIEQNITLPKLMKGRTAAQDLERARALCKMVGLEGFEKRLPSELSGGMRQRASFARSLFVHPELLLLDEPFGALDALTREQIIADAERIWMEQRFAAFLITHSISEAVHLADRVIVMSARPGRIAAEIAVNLPRPRTEQMLNPEYSRLVAELRRHLEI</sequence>
<keyword evidence="3" id="KW-1003">Cell membrane</keyword>
<evidence type="ECO:0000256" key="4">
    <source>
        <dbReference type="ARBA" id="ARBA00022741"/>
    </source>
</evidence>
<evidence type="ECO:0000313" key="8">
    <source>
        <dbReference type="EMBL" id="TSH90097.1"/>
    </source>
</evidence>
<dbReference type="PANTHER" id="PTHR42788">
    <property type="entry name" value="TAURINE IMPORT ATP-BINDING PROTEIN-RELATED"/>
    <property type="match status" value="1"/>
</dbReference>
<dbReference type="InterPro" id="IPR003439">
    <property type="entry name" value="ABC_transporter-like_ATP-bd"/>
</dbReference>
<reference evidence="8 9" key="1">
    <citation type="submission" date="2019-07" db="EMBL/GenBank/DDBJ databases">
        <title>Qingshengfaniella alkalisoli gen. nov., sp. nov., isolated from saline soil.</title>
        <authorList>
            <person name="Xu L."/>
            <person name="Huang X.-X."/>
            <person name="Sun J.-Q."/>
        </authorList>
    </citation>
    <scope>NUCLEOTIDE SEQUENCE [LARGE SCALE GENOMIC DNA]</scope>
    <source>
        <strain evidence="8 9">DSM 27279</strain>
    </source>
</reference>
<dbReference type="InterPro" id="IPR050166">
    <property type="entry name" value="ABC_transporter_ATP-bind"/>
</dbReference>
<feature type="region of interest" description="Disordered" evidence="6">
    <location>
        <begin position="1"/>
        <end position="53"/>
    </location>
</feature>
<feature type="compositionally biased region" description="Basic residues" evidence="6">
    <location>
        <begin position="19"/>
        <end position="32"/>
    </location>
</feature>
<dbReference type="InterPro" id="IPR027417">
    <property type="entry name" value="P-loop_NTPase"/>
</dbReference>
<evidence type="ECO:0000256" key="3">
    <source>
        <dbReference type="ARBA" id="ARBA00022475"/>
    </source>
</evidence>
<keyword evidence="3" id="KW-0472">Membrane</keyword>
<gene>
    <name evidence="8" type="ORF">FOZ76_19820</name>
</gene>
<evidence type="ECO:0000256" key="2">
    <source>
        <dbReference type="ARBA" id="ARBA00022448"/>
    </source>
</evidence>
<dbReference type="GO" id="GO:0016887">
    <property type="term" value="F:ATP hydrolysis activity"/>
    <property type="evidence" value="ECO:0007669"/>
    <property type="project" value="InterPro"/>
</dbReference>
<keyword evidence="9" id="KW-1185">Reference proteome</keyword>
<dbReference type="PROSITE" id="PS50893">
    <property type="entry name" value="ABC_TRANSPORTER_2"/>
    <property type="match status" value="1"/>
</dbReference>
<name>A0A556AB52_9BURK</name>
<accession>A0A556AB52</accession>
<dbReference type="SUPFAM" id="SSF52540">
    <property type="entry name" value="P-loop containing nucleoside triphosphate hydrolases"/>
    <property type="match status" value="1"/>
</dbReference>